<evidence type="ECO:0000256" key="2">
    <source>
        <dbReference type="ARBA" id="ARBA00009441"/>
    </source>
</evidence>
<dbReference type="FunFam" id="3.40.50.300:FF:000319">
    <property type="entry name" value="DNA repair protein RecN"/>
    <property type="match status" value="1"/>
</dbReference>
<keyword evidence="6" id="KW-0067">ATP-binding</keyword>
<dbReference type="PIRSF" id="PIRSF003128">
    <property type="entry name" value="RecN"/>
    <property type="match status" value="1"/>
</dbReference>
<keyword evidence="7 9" id="KW-0234">DNA repair</keyword>
<dbReference type="AlphaFoldDB" id="A0A2I1K1P9"/>
<dbReference type="GO" id="GO:0005524">
    <property type="term" value="F:ATP binding"/>
    <property type="evidence" value="ECO:0007669"/>
    <property type="project" value="UniProtKB-KW"/>
</dbReference>
<evidence type="ECO:0000259" key="10">
    <source>
        <dbReference type="Pfam" id="PF02463"/>
    </source>
</evidence>
<keyword evidence="5 9" id="KW-0227">DNA damage</keyword>
<protein>
    <recommendedName>
        <fullName evidence="3 9">DNA repair protein RecN</fullName>
    </recommendedName>
    <alternativeName>
        <fullName evidence="8 9">Recombination protein N</fullName>
    </alternativeName>
</protein>
<sequence length="581" mass="66899">MVLTNLSIKNFAIIDQIELDFSSGMTVLSGETGAGKSIIIDALGILCGGRGSTDYIRQGTERLAIEGQFIIQPEHHTLLTVLHEYGIELDSEDLSLIIRREISQSGNNTIRLNGQLANVSTLKKIGTYLVDIHGQYEHQTLLDQNRHGDLLDVYGQHELQQCLDDYNHAYSTYRSHYQQWVEVYNQTAQQDQRIEFLQFQLEEIERYHLVPGEYEELEQMSQQLQNSQRFYEVHQLLIHYLSEGEHNMIDLMNKVEVSLQEITEVYPKNRELLSLASGITYDLEELIHRINQLQFDQADNQSIDDIENRLGELSALKRKYKMDIPDLINYYQQISEEVYQLTHRERFLEELAQKVQDAYEHALQLAEDIHFIRQQIAERLEQAIHHELADLHMKSTRFKVRLQGVERIQPPSQLFDQSIYRLNSRGMDQISFDVSTNIGEDFKPLIVIASGGELSRLMLALKSVLAKTQPAMTMIFDEIDTGVSGEVTYAIAQKMYQIAQAHQVICITHHPQVAAIADHQVFIRKVIQQERTSTVVQTLTMEERIDHIASMISGENITKASLTMAKELMKQLSEYKGELHS</sequence>
<dbReference type="OrthoDB" id="9806954at2"/>
<dbReference type="CDD" id="cd03241">
    <property type="entry name" value="ABC_RecN"/>
    <property type="match status" value="2"/>
</dbReference>
<evidence type="ECO:0000256" key="5">
    <source>
        <dbReference type="ARBA" id="ARBA00022763"/>
    </source>
</evidence>
<dbReference type="PANTHER" id="PTHR11059">
    <property type="entry name" value="DNA REPAIR PROTEIN RECN"/>
    <property type="match status" value="1"/>
</dbReference>
<comment type="caution">
    <text evidence="11">The sequence shown here is derived from an EMBL/GenBank/DDBJ whole genome shotgun (WGS) entry which is preliminary data.</text>
</comment>
<dbReference type="GO" id="GO:0006310">
    <property type="term" value="P:DNA recombination"/>
    <property type="evidence" value="ECO:0007669"/>
    <property type="project" value="InterPro"/>
</dbReference>
<evidence type="ECO:0000256" key="6">
    <source>
        <dbReference type="ARBA" id="ARBA00022840"/>
    </source>
</evidence>
<dbReference type="GO" id="GO:0006281">
    <property type="term" value="P:DNA repair"/>
    <property type="evidence" value="ECO:0007669"/>
    <property type="project" value="UniProtKB-KW"/>
</dbReference>
<feature type="domain" description="RecF/RecN/SMC N-terminal" evidence="10">
    <location>
        <begin position="3"/>
        <end position="528"/>
    </location>
</feature>
<organism evidence="11 12">
    <name type="scientific">Falseniella ignava</name>
    <dbReference type="NCBI Taxonomy" id="137730"/>
    <lineage>
        <taxon>Bacteria</taxon>
        <taxon>Bacillati</taxon>
        <taxon>Bacillota</taxon>
        <taxon>Bacilli</taxon>
        <taxon>Lactobacillales</taxon>
        <taxon>Aerococcaceae</taxon>
        <taxon>Falseniella</taxon>
    </lineage>
</organism>
<evidence type="ECO:0000313" key="11">
    <source>
        <dbReference type="EMBL" id="PKY89594.1"/>
    </source>
</evidence>
<reference evidence="11 12" key="1">
    <citation type="submission" date="2017-12" db="EMBL/GenBank/DDBJ databases">
        <title>Phylogenetic diversity of female urinary microbiome.</title>
        <authorList>
            <person name="Thomas-White K."/>
            <person name="Wolfe A.J."/>
        </authorList>
    </citation>
    <scope>NUCLEOTIDE SEQUENCE [LARGE SCALE GENOMIC DNA]</scope>
    <source>
        <strain evidence="11 12">UMB0898</strain>
    </source>
</reference>
<dbReference type="GO" id="GO:0009432">
    <property type="term" value="P:SOS response"/>
    <property type="evidence" value="ECO:0007669"/>
    <property type="project" value="TreeGrafter"/>
</dbReference>
<evidence type="ECO:0000313" key="12">
    <source>
        <dbReference type="Proteomes" id="UP000234384"/>
    </source>
</evidence>
<dbReference type="InterPro" id="IPR003395">
    <property type="entry name" value="RecF/RecN/SMC_N"/>
</dbReference>
<comment type="similarity">
    <text evidence="2 9">Belongs to the RecN family.</text>
</comment>
<name>A0A2I1K1P9_9LACT</name>
<dbReference type="EMBL" id="PKHE01000006">
    <property type="protein sequence ID" value="PKY89594.1"/>
    <property type="molecule type" value="Genomic_DNA"/>
</dbReference>
<dbReference type="InterPro" id="IPR027417">
    <property type="entry name" value="P-loop_NTPase"/>
</dbReference>
<dbReference type="GO" id="GO:0043590">
    <property type="term" value="C:bacterial nucleoid"/>
    <property type="evidence" value="ECO:0007669"/>
    <property type="project" value="TreeGrafter"/>
</dbReference>
<proteinExistence type="inferred from homology"/>
<evidence type="ECO:0000256" key="1">
    <source>
        <dbReference type="ARBA" id="ARBA00003618"/>
    </source>
</evidence>
<evidence type="ECO:0000256" key="9">
    <source>
        <dbReference type="PIRNR" id="PIRNR003128"/>
    </source>
</evidence>
<dbReference type="SUPFAM" id="SSF52540">
    <property type="entry name" value="P-loop containing nucleoside triphosphate hydrolases"/>
    <property type="match status" value="2"/>
</dbReference>
<dbReference type="NCBIfam" id="TIGR00634">
    <property type="entry name" value="recN"/>
    <property type="match status" value="1"/>
</dbReference>
<gene>
    <name evidence="11" type="primary">recN</name>
    <name evidence="11" type="ORF">CYJ57_03470</name>
</gene>
<evidence type="ECO:0000256" key="4">
    <source>
        <dbReference type="ARBA" id="ARBA00022741"/>
    </source>
</evidence>
<dbReference type="Pfam" id="PF02463">
    <property type="entry name" value="SMC_N"/>
    <property type="match status" value="1"/>
</dbReference>
<dbReference type="Proteomes" id="UP000234384">
    <property type="component" value="Unassembled WGS sequence"/>
</dbReference>
<evidence type="ECO:0000256" key="8">
    <source>
        <dbReference type="ARBA" id="ARBA00033408"/>
    </source>
</evidence>
<dbReference type="FunFam" id="3.40.50.300:FF:000356">
    <property type="entry name" value="DNA repair protein RecN"/>
    <property type="match status" value="1"/>
</dbReference>
<keyword evidence="4" id="KW-0547">Nucleotide-binding</keyword>
<evidence type="ECO:0000256" key="7">
    <source>
        <dbReference type="ARBA" id="ARBA00023204"/>
    </source>
</evidence>
<evidence type="ECO:0000256" key="3">
    <source>
        <dbReference type="ARBA" id="ARBA00021315"/>
    </source>
</evidence>
<dbReference type="Gene3D" id="3.40.50.300">
    <property type="entry name" value="P-loop containing nucleotide triphosphate hydrolases"/>
    <property type="match status" value="2"/>
</dbReference>
<accession>A0A2I1K1P9</accession>
<dbReference type="PANTHER" id="PTHR11059:SF0">
    <property type="entry name" value="DNA REPAIR PROTEIN RECN"/>
    <property type="match status" value="1"/>
</dbReference>
<comment type="function">
    <text evidence="1 9">May be involved in recombinational repair of damaged DNA.</text>
</comment>
<dbReference type="InterPro" id="IPR004604">
    <property type="entry name" value="DNA_recomb/repair_RecN"/>
</dbReference>